<gene>
    <name evidence="2" type="ORF">U5G49_006503</name>
</gene>
<dbReference type="EMBL" id="CP140637">
    <property type="protein sequence ID" value="WRW39427.1"/>
    <property type="molecule type" value="Genomic_DNA"/>
</dbReference>
<dbReference type="InterPro" id="IPR038726">
    <property type="entry name" value="PDDEXK_AddAB-type"/>
</dbReference>
<organism evidence="2 3">
    <name type="scientific">Rhizobium indigoferae</name>
    <dbReference type="NCBI Taxonomy" id="158891"/>
    <lineage>
        <taxon>Bacteria</taxon>
        <taxon>Pseudomonadati</taxon>
        <taxon>Pseudomonadota</taxon>
        <taxon>Alphaproteobacteria</taxon>
        <taxon>Hyphomicrobiales</taxon>
        <taxon>Rhizobiaceae</taxon>
        <taxon>Rhizobium/Agrobacterium group</taxon>
        <taxon>Rhizobium</taxon>
    </lineage>
</organism>
<keyword evidence="2" id="KW-0614">Plasmid</keyword>
<proteinExistence type="predicted"/>
<dbReference type="InterPro" id="IPR011604">
    <property type="entry name" value="PDDEXK-like_dom_sf"/>
</dbReference>
<evidence type="ECO:0000259" key="1">
    <source>
        <dbReference type="Pfam" id="PF12705"/>
    </source>
</evidence>
<dbReference type="RefSeq" id="WP_193445219.1">
    <property type="nucleotide sequence ID" value="NZ_BSOQ01000008.1"/>
</dbReference>
<geneLocation type="plasmid" evidence="2 3">
    <name>pRinCIP108029d</name>
</geneLocation>
<accession>A0ABZ1DVX0</accession>
<evidence type="ECO:0000313" key="3">
    <source>
        <dbReference type="Proteomes" id="UP001322785"/>
    </source>
</evidence>
<reference evidence="2 3" key="1">
    <citation type="submission" date="2023-12" db="EMBL/GenBank/DDBJ databases">
        <authorList>
            <person name="Menendez E."/>
            <person name="Kaur S."/>
            <person name="Flores-Felix J.D."/>
            <person name="diCenzo G.C."/>
            <person name="Peix A."/>
            <person name="Velazquez E."/>
        </authorList>
    </citation>
    <scope>NUCLEOTIDE SEQUENCE [LARGE SCALE GENOMIC DNA]</scope>
    <source>
        <strain evidence="2 3">CIP 108029</strain>
        <plasmid evidence="2 3">pRinCIP108029d</plasmid>
    </source>
</reference>
<dbReference type="InterPro" id="IPR027417">
    <property type="entry name" value="P-loop_NTPase"/>
</dbReference>
<protein>
    <submittedName>
        <fullName evidence="2">PD-(D/E)XK nuclease family protein</fullName>
    </submittedName>
</protein>
<dbReference type="Pfam" id="PF12705">
    <property type="entry name" value="PDDEXK_1"/>
    <property type="match status" value="1"/>
</dbReference>
<sequence>MRQTLVVEGSLAYRTQRAAAASAGAIGREVLTLPQLAARLAGGFVELAGSDVVFPAIGDALSSGGFAELHLVAHLPGTPRAVFDSLTKVWNADLDLRELALGAGRLADLALLETRVREALPAAWLLPRDLRDVALSRVAHAPRIFGQVILDCIDIEPVWRPLLAALAGVLPLEWRSVGDVDRTWFSGSIAAVDTHVPKIDIAQSCADTRSEIVEALRWAREHLSSGSVPAAEIAIASTTPHLYDEYMLVLRQDSGLPIHFAHGLPALSTPVGQCCAALADTLTRGLDQKRVRRIIQGFPATSAADEVPKDWALGLRAEAGLFSVDQWEVALRAARGAREHGDKAERVLLPILRMLAGGPANAVEAGNLLLSEKSLAIWKQALRMAPTAAISLSLSQLRVPDDTDPANSIAWCSSDQLSTSPRPIVRLIGLNVKSWPRGDRDDALIPNHVLPRRTLQGRSLTDRDRISFFAIAARARHVALSLSRRSARGGLQAASPLWPKALESELLRHRVPAHAFSENDRLLARPLEAKDDVRVARSRACWRAWASPQLTEHDGLIGVDHRVVRKAVERIHSATSLRLLLRDGQAFVWAYAMGWWANRLEARPLELDAAAFGDLVHEMIAAAIRLLDTQGGVQRASSSEREEALAAAAAQIAISWPSQRGVPPAVIWNGTVATAQALAKHALEVDAELPQNIRSWTELAFGKVPTMTGAPWKGEDPVVLPGTGIRVHGRIDRLDLADTRVATRITDYKTSPKPLEVFRLVIGGGRELQRVLYAAAAKQLLPDVQRVVARLIYLRDDAYEHPLVGEELERATATLSEFAELARNALLEGRALPGPDALDKYSKFRLALPADRERYFEMKQGSLKTAQGKLNQYWSSE</sequence>
<keyword evidence="3" id="KW-1185">Reference proteome</keyword>
<dbReference type="Gene3D" id="3.90.320.10">
    <property type="match status" value="1"/>
</dbReference>
<dbReference type="SUPFAM" id="SSF52540">
    <property type="entry name" value="P-loop containing nucleoside triphosphate hydrolases"/>
    <property type="match status" value="1"/>
</dbReference>
<dbReference type="Proteomes" id="UP001322785">
    <property type="component" value="Plasmid pRinCIP108029d"/>
</dbReference>
<evidence type="ECO:0000313" key="2">
    <source>
        <dbReference type="EMBL" id="WRW39427.1"/>
    </source>
</evidence>
<name>A0ABZ1DVX0_9HYPH</name>
<feature type="domain" description="PD-(D/E)XK endonuclease-like" evidence="1">
    <location>
        <begin position="573"/>
        <end position="827"/>
    </location>
</feature>